<dbReference type="AlphaFoldDB" id="A0A931I818"/>
<evidence type="ECO:0000313" key="2">
    <source>
        <dbReference type="EMBL" id="MBH0776364.1"/>
    </source>
</evidence>
<feature type="region of interest" description="Disordered" evidence="1">
    <location>
        <begin position="1"/>
        <end position="65"/>
    </location>
</feature>
<dbReference type="EMBL" id="JADMLG010000003">
    <property type="protein sequence ID" value="MBH0776364.1"/>
    <property type="molecule type" value="Genomic_DNA"/>
</dbReference>
<organism evidence="2 3">
    <name type="scientific">Nocardia bovistercoris</name>
    <dbReference type="NCBI Taxonomy" id="2785916"/>
    <lineage>
        <taxon>Bacteria</taxon>
        <taxon>Bacillati</taxon>
        <taxon>Actinomycetota</taxon>
        <taxon>Actinomycetes</taxon>
        <taxon>Mycobacteriales</taxon>
        <taxon>Nocardiaceae</taxon>
        <taxon>Nocardia</taxon>
    </lineage>
</organism>
<dbReference type="Proteomes" id="UP000655751">
    <property type="component" value="Unassembled WGS sequence"/>
</dbReference>
<feature type="compositionally biased region" description="Basic and acidic residues" evidence="1">
    <location>
        <begin position="34"/>
        <end position="49"/>
    </location>
</feature>
<reference evidence="2" key="1">
    <citation type="submission" date="2020-11" db="EMBL/GenBank/DDBJ databases">
        <title>Nocardia NEAU-351.nov., a novel actinomycete isolated from the cow dung.</title>
        <authorList>
            <person name="Zhang X."/>
        </authorList>
    </citation>
    <scope>NUCLEOTIDE SEQUENCE</scope>
    <source>
        <strain evidence="2">NEAU-351</strain>
    </source>
</reference>
<proteinExistence type="predicted"/>
<keyword evidence="3" id="KW-1185">Reference proteome</keyword>
<evidence type="ECO:0000313" key="3">
    <source>
        <dbReference type="Proteomes" id="UP000655751"/>
    </source>
</evidence>
<sequence length="65" mass="7128">MLLSAAADPRERTADELMAADAQDRRHNAAALGRWDDEGGRGAPKDRYTDPQPTAKPPTRERVSP</sequence>
<accession>A0A931I818</accession>
<name>A0A931I818_9NOCA</name>
<comment type="caution">
    <text evidence="2">The sequence shown here is derived from an EMBL/GenBank/DDBJ whole genome shotgun (WGS) entry which is preliminary data.</text>
</comment>
<protein>
    <submittedName>
        <fullName evidence="2">Uncharacterized protein</fullName>
    </submittedName>
</protein>
<evidence type="ECO:0000256" key="1">
    <source>
        <dbReference type="SAM" id="MobiDB-lite"/>
    </source>
</evidence>
<gene>
    <name evidence="2" type="ORF">IT779_08715</name>
</gene>